<evidence type="ECO:0000259" key="2">
    <source>
        <dbReference type="PROSITE" id="PS00662"/>
    </source>
</evidence>
<dbReference type="STRING" id="748449.Halha_1790"/>
<dbReference type="Gene3D" id="3.40.50.300">
    <property type="entry name" value="P-loop containing nucleotide triphosphate hydrolases"/>
    <property type="match status" value="1"/>
</dbReference>
<feature type="domain" description="Bacterial type II secretion system protein E" evidence="2">
    <location>
        <begin position="191"/>
        <end position="205"/>
    </location>
</feature>
<dbReference type="SUPFAM" id="SSF52540">
    <property type="entry name" value="P-loop containing nucleoside triphosphate hydrolases"/>
    <property type="match status" value="1"/>
</dbReference>
<name>L0K9N2_HALHC</name>
<dbReference type="InterPro" id="IPR001482">
    <property type="entry name" value="T2SS/T4SS_dom"/>
</dbReference>
<evidence type="ECO:0000256" key="1">
    <source>
        <dbReference type="ARBA" id="ARBA00006611"/>
    </source>
</evidence>
<dbReference type="InterPro" id="IPR027417">
    <property type="entry name" value="P-loop_NTPase"/>
</dbReference>
<evidence type="ECO:0000313" key="3">
    <source>
        <dbReference type="EMBL" id="AGB41726.1"/>
    </source>
</evidence>
<dbReference type="RefSeq" id="WP_015327442.1">
    <property type="nucleotide sequence ID" value="NC_019978.1"/>
</dbReference>
<sequence>MKLENLLTEGIRLGASDIHLTMGTEPMVRVNGRLQKMNDKIVNKDKINNLVDELLEDRRNQFEADKELDFAYQWDGYRFRVNAFYQRNNPALVLRIIPNQIDDLDSLGLPEKLKKLAVEPRGLFLVTGPTGSGKSTTLAAMINLVNQNYSKHIITLEDPIEYIHQHKKSLVNQREVGRDTIDFASGLKAALRQDPDIILVGEMRDLETISTAITAAETGHLVLATLHTNNAAETIDRIINVFPPYQQEQIRTQLSMNLKGVLAQQLLPTVDGLERKVATELLLVNSAVKNLIREGKNHQLDSVMQTSKHEGMHTMDYSLRDLYLQGKISHQVALEQANDRQTLEKLI</sequence>
<gene>
    <name evidence="3" type="ordered locus">Halha_1790</name>
</gene>
<protein>
    <submittedName>
        <fullName evidence="3">Pilus retraction protein PilT</fullName>
    </submittedName>
</protein>
<dbReference type="PANTHER" id="PTHR30486">
    <property type="entry name" value="TWITCHING MOTILITY PROTEIN PILT"/>
    <property type="match status" value="1"/>
</dbReference>
<dbReference type="GO" id="GO:0016887">
    <property type="term" value="F:ATP hydrolysis activity"/>
    <property type="evidence" value="ECO:0007669"/>
    <property type="project" value="InterPro"/>
</dbReference>
<dbReference type="KEGG" id="hhl:Halha_1790"/>
<dbReference type="eggNOG" id="COG2805">
    <property type="taxonomic scope" value="Bacteria"/>
</dbReference>
<comment type="similarity">
    <text evidence="1">Belongs to the GSP E family.</text>
</comment>
<dbReference type="InterPro" id="IPR003593">
    <property type="entry name" value="AAA+_ATPase"/>
</dbReference>
<dbReference type="PATRIC" id="fig|748449.3.peg.1743"/>
<dbReference type="InterPro" id="IPR006321">
    <property type="entry name" value="PilT/PilU"/>
</dbReference>
<evidence type="ECO:0000313" key="4">
    <source>
        <dbReference type="Proteomes" id="UP000010880"/>
    </source>
</evidence>
<reference evidence="4" key="1">
    <citation type="submission" date="2012-02" db="EMBL/GenBank/DDBJ databases">
        <title>The complete genome of Halobacteroides halobius DSM 5150.</title>
        <authorList>
            <person name="Lucas S."/>
            <person name="Copeland A."/>
            <person name="Lapidus A."/>
            <person name="Glavina del Rio T."/>
            <person name="Dalin E."/>
            <person name="Tice H."/>
            <person name="Bruce D."/>
            <person name="Goodwin L."/>
            <person name="Pitluck S."/>
            <person name="Peters L."/>
            <person name="Mikhailova N."/>
            <person name="Gu W."/>
            <person name="Kyrpides N."/>
            <person name="Mavromatis K."/>
            <person name="Ivanova N."/>
            <person name="Brettin T."/>
            <person name="Detter J.C."/>
            <person name="Han C."/>
            <person name="Larimer F."/>
            <person name="Land M."/>
            <person name="Hauser L."/>
            <person name="Markowitz V."/>
            <person name="Cheng J.-F."/>
            <person name="Hugenholtz P."/>
            <person name="Woyke T."/>
            <person name="Wu D."/>
            <person name="Tindall B."/>
            <person name="Pomrenke H."/>
            <person name="Brambilla E."/>
            <person name="Klenk H.-P."/>
            <person name="Eisen J.A."/>
        </authorList>
    </citation>
    <scope>NUCLEOTIDE SEQUENCE [LARGE SCALE GENOMIC DNA]</scope>
    <source>
        <strain evidence="4">ATCC 35273 / DSM 5150 / MD-1</strain>
    </source>
</reference>
<dbReference type="Proteomes" id="UP000010880">
    <property type="component" value="Chromosome"/>
</dbReference>
<proteinExistence type="inferred from homology"/>
<dbReference type="HOGENOM" id="CLU_013446_4_0_9"/>
<accession>L0K9N2</accession>
<dbReference type="AlphaFoldDB" id="L0K9N2"/>
<dbReference type="PROSITE" id="PS00662">
    <property type="entry name" value="T2SP_E"/>
    <property type="match status" value="1"/>
</dbReference>
<dbReference type="CDD" id="cd01131">
    <property type="entry name" value="PilT"/>
    <property type="match status" value="1"/>
</dbReference>
<dbReference type="NCBIfam" id="TIGR01420">
    <property type="entry name" value="pilT_fam"/>
    <property type="match status" value="1"/>
</dbReference>
<dbReference type="OrthoDB" id="9808272at2"/>
<keyword evidence="4" id="KW-1185">Reference proteome</keyword>
<dbReference type="GO" id="GO:0005524">
    <property type="term" value="F:ATP binding"/>
    <property type="evidence" value="ECO:0007669"/>
    <property type="project" value="InterPro"/>
</dbReference>
<dbReference type="InterPro" id="IPR050921">
    <property type="entry name" value="T4SS_GSP_E_ATPase"/>
</dbReference>
<dbReference type="Pfam" id="PF00437">
    <property type="entry name" value="T2SSE"/>
    <property type="match status" value="1"/>
</dbReference>
<dbReference type="Gene3D" id="3.30.450.90">
    <property type="match status" value="1"/>
</dbReference>
<dbReference type="SMART" id="SM00382">
    <property type="entry name" value="AAA"/>
    <property type="match status" value="1"/>
</dbReference>
<dbReference type="EMBL" id="CP003359">
    <property type="protein sequence ID" value="AGB41726.1"/>
    <property type="molecule type" value="Genomic_DNA"/>
</dbReference>
<organism evidence="3 4">
    <name type="scientific">Halobacteroides halobius (strain ATCC 35273 / DSM 5150 / MD-1)</name>
    <dbReference type="NCBI Taxonomy" id="748449"/>
    <lineage>
        <taxon>Bacteria</taxon>
        <taxon>Bacillati</taxon>
        <taxon>Bacillota</taxon>
        <taxon>Clostridia</taxon>
        <taxon>Halanaerobiales</taxon>
        <taxon>Halobacteroidaceae</taxon>
        <taxon>Halobacteroides</taxon>
    </lineage>
</organism>